<dbReference type="EnsemblBacteria" id="ABD41802">
    <property type="protein sequence ID" value="ABD41802"/>
    <property type="gene ID" value="Mhun_2095"/>
</dbReference>
<evidence type="ECO:0000256" key="1">
    <source>
        <dbReference type="SAM" id="Phobius"/>
    </source>
</evidence>
<dbReference type="Proteomes" id="UP000001941">
    <property type="component" value="Chromosome"/>
</dbReference>
<evidence type="ECO:0000313" key="3">
    <source>
        <dbReference type="Proteomes" id="UP000001941"/>
    </source>
</evidence>
<feature type="transmembrane region" description="Helical" evidence="1">
    <location>
        <begin position="61"/>
        <end position="89"/>
    </location>
</feature>
<keyword evidence="1" id="KW-0472">Membrane</keyword>
<dbReference type="HOGENOM" id="CLU_174513_0_0_2"/>
<keyword evidence="1" id="KW-0812">Transmembrane</keyword>
<dbReference type="STRING" id="323259.Mhun_2095"/>
<proteinExistence type="predicted"/>
<dbReference type="AlphaFoldDB" id="Q2FMA8"/>
<dbReference type="RefSeq" id="WP_011449061.1">
    <property type="nucleotide sequence ID" value="NC_007796.1"/>
</dbReference>
<keyword evidence="3" id="KW-1185">Reference proteome</keyword>
<feature type="transmembrane region" description="Helical" evidence="1">
    <location>
        <begin position="31"/>
        <end position="49"/>
    </location>
</feature>
<dbReference type="EMBL" id="CP000254">
    <property type="protein sequence ID" value="ABD41802.1"/>
    <property type="molecule type" value="Genomic_DNA"/>
</dbReference>
<accession>Q2FMA8</accession>
<dbReference type="KEGG" id="mhu:Mhun_2095"/>
<dbReference type="eggNOG" id="arCOG03190">
    <property type="taxonomic scope" value="Archaea"/>
</dbReference>
<dbReference type="Pfam" id="PF09882">
    <property type="entry name" value="EhaC"/>
    <property type="match status" value="1"/>
</dbReference>
<evidence type="ECO:0000313" key="2">
    <source>
        <dbReference type="EMBL" id="ABD41802.1"/>
    </source>
</evidence>
<protein>
    <submittedName>
        <fullName evidence="2">Membrane-bound hydrogenase subunit ehaC</fullName>
    </submittedName>
</protein>
<keyword evidence="1" id="KW-1133">Transmembrane helix</keyword>
<dbReference type="GeneID" id="3923519"/>
<reference evidence="3" key="1">
    <citation type="journal article" date="2016" name="Stand. Genomic Sci.">
        <title>Complete genome sequence of Methanospirillum hungatei type strain JF1.</title>
        <authorList>
            <person name="Gunsalus R.P."/>
            <person name="Cook L.E."/>
            <person name="Crable B."/>
            <person name="Rohlin L."/>
            <person name="McDonald E."/>
            <person name="Mouttaki H."/>
            <person name="Sieber J.R."/>
            <person name="Poweleit N."/>
            <person name="Zhou H."/>
            <person name="Lapidus A.L."/>
            <person name="Daligault H.E."/>
            <person name="Land M."/>
            <person name="Gilna P."/>
            <person name="Ivanova N."/>
            <person name="Kyrpides N."/>
            <person name="Culley D.E."/>
            <person name="McInerney M.J."/>
        </authorList>
    </citation>
    <scope>NUCLEOTIDE SEQUENCE [LARGE SCALE GENOMIC DNA]</scope>
    <source>
        <strain evidence="3">ATCC 27890 / DSM 864 / NBRC 100397 / JF-1</strain>
    </source>
</reference>
<organism evidence="2 3">
    <name type="scientific">Methanospirillum hungatei JF-1 (strain ATCC 27890 / DSM 864 / NBRC 100397 / JF-1)</name>
    <dbReference type="NCBI Taxonomy" id="323259"/>
    <lineage>
        <taxon>Archaea</taxon>
        <taxon>Methanobacteriati</taxon>
        <taxon>Methanobacteriota</taxon>
        <taxon>Stenosarchaea group</taxon>
        <taxon>Methanomicrobia</taxon>
        <taxon>Methanomicrobiales</taxon>
        <taxon>Methanospirillaceae</taxon>
        <taxon>Methanospirillum</taxon>
    </lineage>
</organism>
<gene>
    <name evidence="2" type="ordered locus">Mhun_2095</name>
</gene>
<sequence>MSIDGTEDLLGLISGPFSSSYISPPSESAELAALMCGLIALYAVIRIILEQDVMRKLPFLNVFSFAVSGIMALLIPHPLGIIAAATYFIGSTFESNAIASTWAGGVEE</sequence>
<dbReference type="InterPro" id="IPR019214">
    <property type="entry name" value="EhaC-like"/>
</dbReference>
<dbReference type="FunCoup" id="Q2FMA8">
    <property type="interactions" value="2"/>
</dbReference>
<dbReference type="InParanoid" id="Q2FMA8"/>
<name>Q2FMA8_METHJ</name>